<proteinExistence type="predicted"/>
<accession>A0AAW0B8C4</accession>
<protein>
    <submittedName>
        <fullName evidence="1">Uncharacterized protein</fullName>
    </submittedName>
</protein>
<organism evidence="1 2">
    <name type="scientific">Paramarasmius palmivorus</name>
    <dbReference type="NCBI Taxonomy" id="297713"/>
    <lineage>
        <taxon>Eukaryota</taxon>
        <taxon>Fungi</taxon>
        <taxon>Dikarya</taxon>
        <taxon>Basidiomycota</taxon>
        <taxon>Agaricomycotina</taxon>
        <taxon>Agaricomycetes</taxon>
        <taxon>Agaricomycetidae</taxon>
        <taxon>Agaricales</taxon>
        <taxon>Marasmiineae</taxon>
        <taxon>Marasmiaceae</taxon>
        <taxon>Paramarasmius</taxon>
    </lineage>
</organism>
<sequence length="327" mass="37273">MEDDDVEPNDKGIDKKSGKRRKAITTVLNQVVAKARRKGDKSVKLDGLTNATDHLMRAAQYMFRAIDPWMSITYIIGVEQAIAKNFEVHVSCDEDLLEKDIDRIEAAAKELQRYCPFLTDFLIVANKYKCYKEYNTLLKVMDEELVGTRSMDLHHCSEQVASWLSENPFQDRLMTQLLATSKENCGLHSFDITRLIAPVEFFADMFFGTKAEIENAVEHMQMKKIPLSSDDFLCYMYPAEKQENLADPEDTEPGLLEGYLPMCIAKCSLTRIKSVLVTPAKPRKNCIVQILKLVKFTTPMIAYYQVLTYLAISTIVGWEDHDGSLDL</sequence>
<gene>
    <name evidence="1" type="ORF">VNI00_017317</name>
</gene>
<reference evidence="1 2" key="1">
    <citation type="submission" date="2024-01" db="EMBL/GenBank/DDBJ databases">
        <title>A draft genome for a cacao thread blight-causing isolate of Paramarasmius palmivorus.</title>
        <authorList>
            <person name="Baruah I.K."/>
            <person name="Bukari Y."/>
            <person name="Amoako-Attah I."/>
            <person name="Meinhardt L.W."/>
            <person name="Bailey B.A."/>
            <person name="Cohen S.P."/>
        </authorList>
    </citation>
    <scope>NUCLEOTIDE SEQUENCE [LARGE SCALE GENOMIC DNA]</scope>
    <source>
        <strain evidence="1 2">GH-12</strain>
    </source>
</reference>
<dbReference type="Pfam" id="PF20414">
    <property type="entry name" value="DUF6698"/>
    <property type="match status" value="1"/>
</dbReference>
<dbReference type="Proteomes" id="UP001383192">
    <property type="component" value="Unassembled WGS sequence"/>
</dbReference>
<comment type="caution">
    <text evidence="1">The sequence shown here is derived from an EMBL/GenBank/DDBJ whole genome shotgun (WGS) entry which is preliminary data.</text>
</comment>
<dbReference type="InterPro" id="IPR046521">
    <property type="entry name" value="DUF6698"/>
</dbReference>
<dbReference type="AlphaFoldDB" id="A0AAW0B8C4"/>
<keyword evidence="2" id="KW-1185">Reference proteome</keyword>
<evidence type="ECO:0000313" key="2">
    <source>
        <dbReference type="Proteomes" id="UP001383192"/>
    </source>
</evidence>
<name>A0AAW0B8C4_9AGAR</name>
<dbReference type="EMBL" id="JAYKXP010000166">
    <property type="protein sequence ID" value="KAK7021718.1"/>
    <property type="molecule type" value="Genomic_DNA"/>
</dbReference>
<evidence type="ECO:0000313" key="1">
    <source>
        <dbReference type="EMBL" id="KAK7021718.1"/>
    </source>
</evidence>